<dbReference type="Proteomes" id="UP000005239">
    <property type="component" value="Unassembled WGS sequence"/>
</dbReference>
<sequence length="59" mass="6082">MSDNGQEKAENSERRGANSKFRDQRSKIAPPAICWIWAAEGAPGGIGMPAAPAATTGGP</sequence>
<dbReference type="EnsemblMetazoa" id="PPA43723.1">
    <property type="protein sequence ID" value="PPA43723.1"/>
    <property type="gene ID" value="WBGene00282092"/>
</dbReference>
<accession>A0A2A6C6U5</accession>
<accession>A0A8R1Z291</accession>
<reference evidence="3" key="1">
    <citation type="journal article" date="2008" name="Nat. Genet.">
        <title>The Pristionchus pacificus genome provides a unique perspective on nematode lifestyle and parasitism.</title>
        <authorList>
            <person name="Dieterich C."/>
            <person name="Clifton S.W."/>
            <person name="Schuster L.N."/>
            <person name="Chinwalla A."/>
            <person name="Delehaunty K."/>
            <person name="Dinkelacker I."/>
            <person name="Fulton L."/>
            <person name="Fulton R."/>
            <person name="Godfrey J."/>
            <person name="Minx P."/>
            <person name="Mitreva M."/>
            <person name="Roeseler W."/>
            <person name="Tian H."/>
            <person name="Witte H."/>
            <person name="Yang S.P."/>
            <person name="Wilson R.K."/>
            <person name="Sommer R.J."/>
        </authorList>
    </citation>
    <scope>NUCLEOTIDE SEQUENCE [LARGE SCALE GENOMIC DNA]</scope>
    <source>
        <strain evidence="3">PS312</strain>
    </source>
</reference>
<dbReference type="AlphaFoldDB" id="A0A2A6C6U5"/>
<name>A0A2A6C6U5_PRIPA</name>
<proteinExistence type="predicted"/>
<evidence type="ECO:0000313" key="2">
    <source>
        <dbReference type="EnsemblMetazoa" id="PPA43723.1"/>
    </source>
</evidence>
<protein>
    <submittedName>
        <fullName evidence="2">Uncharacterized protein</fullName>
    </submittedName>
</protein>
<feature type="region of interest" description="Disordered" evidence="1">
    <location>
        <begin position="1"/>
        <end position="25"/>
    </location>
</feature>
<keyword evidence="3" id="KW-1185">Reference proteome</keyword>
<gene>
    <name evidence="2" type="primary">WBGene00282092</name>
</gene>
<evidence type="ECO:0000313" key="3">
    <source>
        <dbReference type="Proteomes" id="UP000005239"/>
    </source>
</evidence>
<evidence type="ECO:0000256" key="1">
    <source>
        <dbReference type="SAM" id="MobiDB-lite"/>
    </source>
</evidence>
<reference evidence="2" key="2">
    <citation type="submission" date="2022-06" db="UniProtKB">
        <authorList>
            <consortium name="EnsemblMetazoa"/>
        </authorList>
    </citation>
    <scope>IDENTIFICATION</scope>
    <source>
        <strain evidence="2">PS312</strain>
    </source>
</reference>
<organism evidence="2 3">
    <name type="scientific">Pristionchus pacificus</name>
    <name type="common">Parasitic nematode worm</name>
    <dbReference type="NCBI Taxonomy" id="54126"/>
    <lineage>
        <taxon>Eukaryota</taxon>
        <taxon>Metazoa</taxon>
        <taxon>Ecdysozoa</taxon>
        <taxon>Nematoda</taxon>
        <taxon>Chromadorea</taxon>
        <taxon>Rhabditida</taxon>
        <taxon>Rhabditina</taxon>
        <taxon>Diplogasteromorpha</taxon>
        <taxon>Diplogasteroidea</taxon>
        <taxon>Neodiplogasteridae</taxon>
        <taxon>Pristionchus</taxon>
    </lineage>
</organism>